<dbReference type="KEGG" id="kst:KSMBR1_1817"/>
<feature type="domain" description="Aminotransferase class V" evidence="10">
    <location>
        <begin position="5"/>
        <end position="329"/>
    </location>
</feature>
<evidence type="ECO:0000259" key="10">
    <source>
        <dbReference type="Pfam" id="PF00266"/>
    </source>
</evidence>
<dbReference type="Proteomes" id="UP000501926">
    <property type="component" value="Chromosome"/>
</dbReference>
<evidence type="ECO:0000256" key="5">
    <source>
        <dbReference type="ARBA" id="ARBA00022898"/>
    </source>
</evidence>
<dbReference type="InterPro" id="IPR015424">
    <property type="entry name" value="PyrdxlP-dep_Trfase"/>
</dbReference>
<evidence type="ECO:0000313" key="13">
    <source>
        <dbReference type="EMBL" id="SOH04316.1"/>
    </source>
</evidence>
<dbReference type="FunFam" id="3.40.640.10:FF:000027">
    <property type="entry name" value="Serine--pyruvate aminotransferase, mitochondrial"/>
    <property type="match status" value="1"/>
</dbReference>
<evidence type="ECO:0000256" key="2">
    <source>
        <dbReference type="ARBA" id="ARBA00009236"/>
    </source>
</evidence>
<dbReference type="GO" id="GO:0008453">
    <property type="term" value="F:alanine-glyoxylate transaminase activity"/>
    <property type="evidence" value="ECO:0007669"/>
    <property type="project" value="TreeGrafter"/>
</dbReference>
<evidence type="ECO:0000313" key="14">
    <source>
        <dbReference type="Proteomes" id="UP000221734"/>
    </source>
</evidence>
<name>Q1PXR8_KUEST</name>
<accession>Q1PXR8</accession>
<comment type="similarity">
    <text evidence="2 8">Belongs to the class-V pyridoxal-phosphate-dependent aminotransferase family.</text>
</comment>
<evidence type="ECO:0000256" key="4">
    <source>
        <dbReference type="ARBA" id="ARBA00022679"/>
    </source>
</evidence>
<keyword evidence="12" id="KW-0670">Pyruvate</keyword>
<dbReference type="InterPro" id="IPR015422">
    <property type="entry name" value="PyrdxlP-dep_Trfase_small"/>
</dbReference>
<evidence type="ECO:0000313" key="15">
    <source>
        <dbReference type="Proteomes" id="UP000501926"/>
    </source>
</evidence>
<dbReference type="EC" id="2.6.1.1" evidence="11"/>
<keyword evidence="3 11" id="KW-0032">Aminotransferase</keyword>
<feature type="modified residue" description="N6-(pyridoxal phosphate)lysine" evidence="7">
    <location>
        <position position="191"/>
    </location>
</feature>
<reference evidence="12 15" key="5">
    <citation type="submission" date="2020-02" db="EMBL/GenBank/DDBJ databases">
        <title>Newly sequenced genome of strain CSTR1 showed variability in Candidatus Kuenenia stuttgartiensis genomes.</title>
        <authorList>
            <person name="Ding C."/>
            <person name="Adrian L."/>
        </authorList>
    </citation>
    <scope>NUCLEOTIDE SEQUENCE [LARGE SCALE GENOMIC DNA]</scope>
    <source>
        <strain evidence="12 15">CSTR1</strain>
    </source>
</reference>
<dbReference type="PIRSF" id="PIRSF000524">
    <property type="entry name" value="SPT"/>
    <property type="match status" value="1"/>
</dbReference>
<dbReference type="PANTHER" id="PTHR21152:SF40">
    <property type="entry name" value="ALANINE--GLYOXYLATE AMINOTRANSFERASE"/>
    <property type="match status" value="1"/>
</dbReference>
<evidence type="ECO:0000256" key="3">
    <source>
        <dbReference type="ARBA" id="ARBA00022576"/>
    </source>
</evidence>
<dbReference type="InterPro" id="IPR024169">
    <property type="entry name" value="SP_NH2Trfase/AEP_transaminase"/>
</dbReference>
<evidence type="ECO:0000256" key="1">
    <source>
        <dbReference type="ARBA" id="ARBA00001933"/>
    </source>
</evidence>
<reference evidence="14" key="4">
    <citation type="submission" date="2017-10" db="EMBL/GenBank/DDBJ databases">
        <authorList>
            <person name="Frank J."/>
        </authorList>
    </citation>
    <scope>NUCLEOTIDE SEQUENCE [LARGE SCALE GENOMIC DNA]</scope>
</reference>
<reference evidence="11" key="1">
    <citation type="journal article" date="2006" name="Nature">
        <title>Deciphering the evolution and metabolism of an anammox bacterium from a community genome.</title>
        <authorList>
            <person name="Strous M."/>
            <person name="Pelletier E."/>
            <person name="Mangenot S."/>
            <person name="Rattei T."/>
            <person name="Lehner A."/>
            <person name="Taylor M.W."/>
            <person name="Horn M."/>
            <person name="Daims H."/>
            <person name="Bartol-Mavel D."/>
            <person name="Wincker P."/>
            <person name="Barbe V."/>
            <person name="Fonknechten N."/>
            <person name="Vallenet D."/>
            <person name="Segurens B."/>
            <person name="Schenowitz-Truong C."/>
            <person name="Medigue C."/>
            <person name="Collingro A."/>
            <person name="Snel B."/>
            <person name="Dutilh B.E."/>
            <person name="OpDenCamp H.J.M."/>
            <person name="vanDerDrift C."/>
            <person name="Cirpus I."/>
            <person name="vanDePas-Schoonen K.T."/>
            <person name="Harhangi H.R."/>
            <person name="vanNiftrik L."/>
            <person name="Schmid M."/>
            <person name="Keltjens J."/>
            <person name="vanDeVossenberg J."/>
            <person name="Kartal B."/>
            <person name="Meier H."/>
            <person name="Frishman D."/>
            <person name="Huynen M.A."/>
            <person name="Mewes H."/>
            <person name="Weissenbach J."/>
            <person name="Jetten M.S.M."/>
            <person name="Wagner M."/>
            <person name="LePaslier D."/>
        </authorList>
    </citation>
    <scope>NUCLEOTIDE SEQUENCE</scope>
</reference>
<evidence type="ECO:0000313" key="11">
    <source>
        <dbReference type="EMBL" id="CAJ72825.1"/>
    </source>
</evidence>
<dbReference type="FunFam" id="3.90.1150.10:FF:000031">
    <property type="entry name" value="Serine--glyoxylate aminotransferase"/>
    <property type="match status" value="1"/>
</dbReference>
<evidence type="ECO:0000313" key="12">
    <source>
        <dbReference type="EMBL" id="QII09790.1"/>
    </source>
</evidence>
<dbReference type="Gene3D" id="3.90.1150.10">
    <property type="entry name" value="Aspartate Aminotransferase, domain 1"/>
    <property type="match status" value="1"/>
</dbReference>
<dbReference type="EMBL" id="LT934425">
    <property type="protein sequence ID" value="SOH04316.1"/>
    <property type="molecule type" value="Genomic_DNA"/>
</dbReference>
<dbReference type="EMBL" id="CT573072">
    <property type="protein sequence ID" value="CAJ72825.1"/>
    <property type="molecule type" value="Genomic_DNA"/>
</dbReference>
<dbReference type="PROSITE" id="PS00595">
    <property type="entry name" value="AA_TRANSFER_CLASS_5"/>
    <property type="match status" value="1"/>
</dbReference>
<organism evidence="11">
    <name type="scientific">Kuenenia stuttgartiensis</name>
    <dbReference type="NCBI Taxonomy" id="174633"/>
    <lineage>
        <taxon>Bacteria</taxon>
        <taxon>Pseudomonadati</taxon>
        <taxon>Planctomycetota</taxon>
        <taxon>Candidatus Brocadiia</taxon>
        <taxon>Candidatus Brocadiales</taxon>
        <taxon>Candidatus Brocadiaceae</taxon>
        <taxon>Candidatus Kuenenia</taxon>
    </lineage>
</organism>
<dbReference type="EC" id="2.6.1.51" evidence="12"/>
<reference evidence="13" key="3">
    <citation type="submission" date="2017-10" db="EMBL/GenBank/DDBJ databases">
        <authorList>
            <person name="Banno H."/>
            <person name="Chua N.-H."/>
        </authorList>
    </citation>
    <scope>NUCLEOTIDE SEQUENCE [LARGE SCALE GENOMIC DNA]</scope>
    <source>
        <strain evidence="13">Kuenenia_mbr1_ru-nijmegen</strain>
    </source>
</reference>
<dbReference type="InterPro" id="IPR000192">
    <property type="entry name" value="Aminotrans_V_dom"/>
</dbReference>
<comment type="cofactor">
    <cofactor evidence="1 7 9">
        <name>pyridoxal 5'-phosphate</name>
        <dbReference type="ChEBI" id="CHEBI:597326"/>
    </cofactor>
</comment>
<dbReference type="RefSeq" id="WP_099325035.1">
    <property type="nucleotide sequence ID" value="NZ_CP049055.1"/>
</dbReference>
<reference evidence="11" key="2">
    <citation type="submission" date="2006-01" db="EMBL/GenBank/DDBJ databases">
        <authorList>
            <person name="Genoscope"/>
        </authorList>
    </citation>
    <scope>NUCLEOTIDE SEQUENCE</scope>
</reference>
<feature type="binding site" evidence="6">
    <location>
        <position position="334"/>
    </location>
    <ligand>
        <name>substrate</name>
    </ligand>
</feature>
<dbReference type="GO" id="GO:0019265">
    <property type="term" value="P:glycine biosynthetic process, by transamination of glyoxylate"/>
    <property type="evidence" value="ECO:0007669"/>
    <property type="project" value="TreeGrafter"/>
</dbReference>
<dbReference type="Gene3D" id="3.40.640.10">
    <property type="entry name" value="Type I PLP-dependent aspartate aminotransferase-like (Major domain)"/>
    <property type="match status" value="1"/>
</dbReference>
<evidence type="ECO:0000256" key="8">
    <source>
        <dbReference type="RuleBase" id="RU004075"/>
    </source>
</evidence>
<keyword evidence="4 11" id="KW-0808">Transferase</keyword>
<dbReference type="AlphaFoldDB" id="Q1PXR8"/>
<dbReference type="SUPFAM" id="SSF53383">
    <property type="entry name" value="PLP-dependent transferases"/>
    <property type="match status" value="1"/>
</dbReference>
<evidence type="ECO:0000256" key="6">
    <source>
        <dbReference type="PIRSR" id="PIRSR000524-1"/>
    </source>
</evidence>
<keyword evidence="14" id="KW-1185">Reference proteome</keyword>
<dbReference type="Pfam" id="PF00266">
    <property type="entry name" value="Aminotran_5"/>
    <property type="match status" value="1"/>
</dbReference>
<gene>
    <name evidence="11" type="primary">aspAT</name>
    <name evidence="13" type="synonym">aspAT_1</name>
    <name evidence="12" type="ORF">KsCSTR_04110</name>
    <name evidence="13" type="ORF">KSMBR1_1817</name>
    <name evidence="11" type="ORF">kustd2080</name>
</gene>
<sequence>MKKNYLFTPGPTMVPPEVSLAEAQPMIHHRTPQFSQIFYELSEDLKYLFQTKTGEVYTLMSSGTGAMEACVANVLSKGDKALVITSGKFGERWVELCKCFGIETEVVSVEYGKGVEPSRVEEILKKNSEIKVVFATQSETSTGALHDIKAISQIVKKYSALIVVDAITGIGVHKFLMDEWNVDVAVTGSQKGCMLPPGLAFVCVNSGAWEAVEKGDLPRYYWDFRKMRKNLKNKTTPFTPAVSLVMAMKTAMEMIKKEGIENVWARHERLANATREGVKALGLELFAGNSSSNVLTAIKAPEGVDVDKIIKKLRDETGVTFTGGQDSLKGKMIRIGHMGYVNDFDIILAISALEKGLHEAGYPVELGKGITRVQSLLVKGR</sequence>
<dbReference type="Proteomes" id="UP000221734">
    <property type="component" value="Chromosome Kuenenia_stuttgartiensis_MBR1"/>
</dbReference>
<evidence type="ECO:0000256" key="7">
    <source>
        <dbReference type="PIRSR" id="PIRSR000524-50"/>
    </source>
</evidence>
<dbReference type="InterPro" id="IPR015421">
    <property type="entry name" value="PyrdxlP-dep_Trfase_major"/>
</dbReference>
<protein>
    <submittedName>
        <fullName evidence="12">Serine-pyruvate aminotransferase</fullName>
        <ecNumber evidence="12">2.6.1.51</ecNumber>
    </submittedName>
    <submittedName>
        <fullName evidence="11">Strongly similar to aspartate transaminase [Methanobacterium thermoformicicum]</fullName>
        <ecNumber evidence="11">2.6.1.1</ecNumber>
    </submittedName>
</protein>
<dbReference type="GO" id="GO:0004760">
    <property type="term" value="F:L-serine-pyruvate transaminase activity"/>
    <property type="evidence" value="ECO:0007669"/>
    <property type="project" value="UniProtKB-EC"/>
</dbReference>
<dbReference type="InterPro" id="IPR020578">
    <property type="entry name" value="Aminotrans_V_PyrdxlP_BS"/>
</dbReference>
<dbReference type="GO" id="GO:0004069">
    <property type="term" value="F:L-aspartate:2-oxoglutarate aminotransferase activity"/>
    <property type="evidence" value="ECO:0007669"/>
    <property type="project" value="UniProtKB-EC"/>
</dbReference>
<dbReference type="PANTHER" id="PTHR21152">
    <property type="entry name" value="AMINOTRANSFERASE CLASS V"/>
    <property type="match status" value="1"/>
</dbReference>
<dbReference type="OrthoDB" id="389074at2"/>
<evidence type="ECO:0000256" key="9">
    <source>
        <dbReference type="RuleBase" id="RU004504"/>
    </source>
</evidence>
<proteinExistence type="inferred from homology"/>
<keyword evidence="5 7" id="KW-0663">Pyridoxal phosphate</keyword>
<dbReference type="EMBL" id="CP049055">
    <property type="protein sequence ID" value="QII09790.1"/>
    <property type="molecule type" value="Genomic_DNA"/>
</dbReference>